<accession>A0A9Q4C1M9</accession>
<keyword evidence="1" id="KW-0472">Membrane</keyword>
<evidence type="ECO:0000313" key="3">
    <source>
        <dbReference type="Proteomes" id="UP001149411"/>
    </source>
</evidence>
<dbReference type="EMBL" id="RKLV01000001">
    <property type="protein sequence ID" value="MCX2817818.1"/>
    <property type="molecule type" value="Genomic_DNA"/>
</dbReference>
<evidence type="ECO:0000313" key="2">
    <source>
        <dbReference type="EMBL" id="MCX2817818.1"/>
    </source>
</evidence>
<keyword evidence="3" id="KW-1185">Reference proteome</keyword>
<sequence>MNPLFVGGIGPLEILVPVTMVVLFVGVIYAVANRAVSSKLPGYNVDAERVGGDEVEVTVEGLGTASKIQLVVDGEVRVEVNAEPDATATVEVAKDEELSVRKMGGT</sequence>
<name>A0A9Q4C1M9_9EURY</name>
<feature type="transmembrane region" description="Helical" evidence="1">
    <location>
        <begin position="12"/>
        <end position="32"/>
    </location>
</feature>
<organism evidence="2 3">
    <name type="scientific">Halorutilus salinus</name>
    <dbReference type="NCBI Taxonomy" id="2487751"/>
    <lineage>
        <taxon>Archaea</taxon>
        <taxon>Methanobacteriati</taxon>
        <taxon>Methanobacteriota</taxon>
        <taxon>Stenosarchaea group</taxon>
        <taxon>Halobacteria</taxon>
        <taxon>Halorutilales</taxon>
        <taxon>Halorutilaceae</taxon>
        <taxon>Halorutilus</taxon>
    </lineage>
</organism>
<reference evidence="2" key="1">
    <citation type="submission" date="2022-09" db="EMBL/GenBank/DDBJ databases">
        <title>Haloadaptaus new haloarchaeum isolated from saline soil.</title>
        <authorList>
            <person name="Duran-Viseras A."/>
            <person name="Sanchez-Porro C."/>
            <person name="Ventosa A."/>
        </authorList>
    </citation>
    <scope>NUCLEOTIDE SEQUENCE</scope>
    <source>
        <strain evidence="2">F3-133</strain>
    </source>
</reference>
<evidence type="ECO:0000256" key="1">
    <source>
        <dbReference type="SAM" id="Phobius"/>
    </source>
</evidence>
<dbReference type="RefSeq" id="WP_266085312.1">
    <property type="nucleotide sequence ID" value="NZ_RKLV01000001.1"/>
</dbReference>
<protein>
    <submittedName>
        <fullName evidence="2">Uncharacterized protein</fullName>
    </submittedName>
</protein>
<gene>
    <name evidence="2" type="ORF">EGH25_00360</name>
</gene>
<keyword evidence="1" id="KW-1133">Transmembrane helix</keyword>
<dbReference type="Proteomes" id="UP001149411">
    <property type="component" value="Unassembled WGS sequence"/>
</dbReference>
<comment type="caution">
    <text evidence="2">The sequence shown here is derived from an EMBL/GenBank/DDBJ whole genome shotgun (WGS) entry which is preliminary data.</text>
</comment>
<keyword evidence="1" id="KW-0812">Transmembrane</keyword>
<dbReference type="AlphaFoldDB" id="A0A9Q4C1M9"/>
<proteinExistence type="predicted"/>